<dbReference type="RefSeq" id="WP_184038378.1">
    <property type="nucleotide sequence ID" value="NZ_JACHHY010000010.1"/>
</dbReference>
<dbReference type="Proteomes" id="UP000575898">
    <property type="component" value="Unassembled WGS sequence"/>
</dbReference>
<dbReference type="EMBL" id="JACHHY010000010">
    <property type="protein sequence ID" value="MBB5018704.1"/>
    <property type="molecule type" value="Genomic_DNA"/>
</dbReference>
<protein>
    <submittedName>
        <fullName evidence="1">Pyrroloquinoline quinone (PQQ) biosynthesis protein C</fullName>
    </submittedName>
</protein>
<dbReference type="InterPro" id="IPR016084">
    <property type="entry name" value="Haem_Oase-like_multi-hlx"/>
</dbReference>
<dbReference type="Pfam" id="PF14518">
    <property type="entry name" value="Haem_oxygenas_2"/>
    <property type="match status" value="1"/>
</dbReference>
<keyword evidence="2" id="KW-1185">Reference proteome</keyword>
<name>A0A840MHL8_9PROT</name>
<reference evidence="1 2" key="1">
    <citation type="submission" date="2020-08" db="EMBL/GenBank/DDBJ databases">
        <title>Genomic Encyclopedia of Type Strains, Phase IV (KMG-IV): sequencing the most valuable type-strain genomes for metagenomic binning, comparative biology and taxonomic classification.</title>
        <authorList>
            <person name="Goeker M."/>
        </authorList>
    </citation>
    <scope>NUCLEOTIDE SEQUENCE [LARGE SCALE GENOMIC DNA]</scope>
    <source>
        <strain evidence="1 2">DSM 27165</strain>
    </source>
</reference>
<dbReference type="AlphaFoldDB" id="A0A840MHL8"/>
<dbReference type="SUPFAM" id="SSF48613">
    <property type="entry name" value="Heme oxygenase-like"/>
    <property type="match status" value="1"/>
</dbReference>
<accession>A0A840MHL8</accession>
<dbReference type="Gene3D" id="1.20.910.10">
    <property type="entry name" value="Heme oxygenase-like"/>
    <property type="match status" value="1"/>
</dbReference>
<comment type="caution">
    <text evidence="1">The sequence shown here is derived from an EMBL/GenBank/DDBJ whole genome shotgun (WGS) entry which is preliminary data.</text>
</comment>
<evidence type="ECO:0000313" key="1">
    <source>
        <dbReference type="EMBL" id="MBB5018704.1"/>
    </source>
</evidence>
<proteinExistence type="predicted"/>
<gene>
    <name evidence="1" type="ORF">HNQ59_001995</name>
</gene>
<organism evidence="1 2">
    <name type="scientific">Chitinivorax tropicus</name>
    <dbReference type="NCBI Taxonomy" id="714531"/>
    <lineage>
        <taxon>Bacteria</taxon>
        <taxon>Pseudomonadati</taxon>
        <taxon>Pseudomonadota</taxon>
        <taxon>Betaproteobacteria</taxon>
        <taxon>Chitinivorax</taxon>
    </lineage>
</organism>
<evidence type="ECO:0000313" key="2">
    <source>
        <dbReference type="Proteomes" id="UP000575898"/>
    </source>
</evidence>
<sequence length="266" mass="30346">MSVSQSHSTFSGPVVLDQHYQLISSERLSEIARQYDWIVGPIHRASETVRGMPFFEFIQHMQSPRDFKACACQLYYHSATFPKVMGLMLGLTPMHENHMMPFYSAHASGESTHHQLLLKWMLKQGLLQSSDEIRAVITTPETNACVNLAYQMAVEQDRDKWLVALNCGIERCSNDFFKVVAPTMQRLGAGDEYFDIHVEADEHHSIMGLEYIHADLSPERQRMLIAKSLEGITLWAAMLHSWIGMTAVPVFDLEGCLVHRPVWQCH</sequence>